<keyword evidence="2" id="KW-0812">Transmembrane</keyword>
<feature type="region of interest" description="Disordered" evidence="1">
    <location>
        <begin position="1"/>
        <end position="28"/>
    </location>
</feature>
<keyword evidence="2" id="KW-0472">Membrane</keyword>
<feature type="transmembrane region" description="Helical" evidence="2">
    <location>
        <begin position="92"/>
        <end position="112"/>
    </location>
</feature>
<accession>A0A0A9BS57</accession>
<evidence type="ECO:0000256" key="1">
    <source>
        <dbReference type="SAM" id="MobiDB-lite"/>
    </source>
</evidence>
<reference evidence="3" key="2">
    <citation type="journal article" date="2015" name="Data Brief">
        <title>Shoot transcriptome of the giant reed, Arundo donax.</title>
        <authorList>
            <person name="Barrero R.A."/>
            <person name="Guerrero F.D."/>
            <person name="Moolhuijzen P."/>
            <person name="Goolsby J.A."/>
            <person name="Tidwell J."/>
            <person name="Bellgard S.E."/>
            <person name="Bellgard M.I."/>
        </authorList>
    </citation>
    <scope>NUCLEOTIDE SEQUENCE</scope>
    <source>
        <tissue evidence="3">Shoot tissue taken approximately 20 cm above the soil surface</tissue>
    </source>
</reference>
<evidence type="ECO:0000256" key="2">
    <source>
        <dbReference type="SAM" id="Phobius"/>
    </source>
</evidence>
<dbReference type="AlphaFoldDB" id="A0A0A9BS57"/>
<protein>
    <submittedName>
        <fullName evidence="3">Uncharacterized protein</fullName>
    </submittedName>
</protein>
<feature type="compositionally biased region" description="Gly residues" evidence="1">
    <location>
        <begin position="14"/>
        <end position="26"/>
    </location>
</feature>
<proteinExistence type="predicted"/>
<keyword evidence="2" id="KW-1133">Transmembrane helix</keyword>
<evidence type="ECO:0000313" key="3">
    <source>
        <dbReference type="EMBL" id="JAD66106.1"/>
    </source>
</evidence>
<name>A0A0A9BS57_ARUDO</name>
<sequence>MAALAAGKECGGAPADGGGEGEGGSAGRHIEWGKVKSWRDSSGTLQVLFPDFARIRDVYSPSQEMASGPCGSCICRTNSSLRRKRFCFIVHFRHYLIWAAVVVLILALVLGLT</sequence>
<dbReference type="EMBL" id="GBRH01231789">
    <property type="protein sequence ID" value="JAD66106.1"/>
    <property type="molecule type" value="Transcribed_RNA"/>
</dbReference>
<reference evidence="3" key="1">
    <citation type="submission" date="2014-09" db="EMBL/GenBank/DDBJ databases">
        <authorList>
            <person name="Magalhaes I.L.F."/>
            <person name="Oliveira U."/>
            <person name="Santos F.R."/>
            <person name="Vidigal T.H.D.A."/>
            <person name="Brescovit A.D."/>
            <person name="Santos A.J."/>
        </authorList>
    </citation>
    <scope>NUCLEOTIDE SEQUENCE</scope>
    <source>
        <tissue evidence="3">Shoot tissue taken approximately 20 cm above the soil surface</tissue>
    </source>
</reference>
<organism evidence="3">
    <name type="scientific">Arundo donax</name>
    <name type="common">Giant reed</name>
    <name type="synonym">Donax arundinaceus</name>
    <dbReference type="NCBI Taxonomy" id="35708"/>
    <lineage>
        <taxon>Eukaryota</taxon>
        <taxon>Viridiplantae</taxon>
        <taxon>Streptophyta</taxon>
        <taxon>Embryophyta</taxon>
        <taxon>Tracheophyta</taxon>
        <taxon>Spermatophyta</taxon>
        <taxon>Magnoliopsida</taxon>
        <taxon>Liliopsida</taxon>
        <taxon>Poales</taxon>
        <taxon>Poaceae</taxon>
        <taxon>PACMAD clade</taxon>
        <taxon>Arundinoideae</taxon>
        <taxon>Arundineae</taxon>
        <taxon>Arundo</taxon>
    </lineage>
</organism>